<dbReference type="InterPro" id="IPR053139">
    <property type="entry name" value="Surface_bspA-like"/>
</dbReference>
<dbReference type="Proteomes" id="UP000001542">
    <property type="component" value="Unassembled WGS sequence"/>
</dbReference>
<dbReference type="PANTHER" id="PTHR45661:SF3">
    <property type="entry name" value="IG-LIKE DOMAIN-CONTAINING PROTEIN"/>
    <property type="match status" value="1"/>
</dbReference>
<sequence length="748" mass="84053">MSVLLALLYTNIAQTSYSEDGKILTYVTDSSPYLRISAKCEIIQDYCFKQLNSLISFSFEYNPNLITIGYQSFYECMNLSSINLSPCTRLIKISGYAFYGCENVSEILLPKGLVTIEHNVFSSNKLLTTIIIPASLEKLGGSTFNVCLKLANVIIEEGSKLTSLESAVFWGINITSFQIPEKVTKVNGIALDDKIGNLTIHPNNAHLKLENGMILSADKSILFYVCDKTSEIFTIPNYVSILGDSCLYGSNIASISFPSSVTTIGSNCFSNSKLITITIPKNIKRIEACAFFSCDYLINVKFSEPLDYIGGQAFDYCKKLELFIFPDSPMIVNAIFITMNSLKASMSFTCKCFFAYYAIKRNTNVSVSYLGQSNLIMDTNALVMDSEQTYIYEFWGCNFKSLVIPKSVTKIKTKAFENSDIPYINLTTDSLLNEIENYAFRNCSKLVLLNFSSNRLKTIGIESFKDCISLTSVSFASPNLVVKKNAFENCKSLVDLNSISDIPDYLFRGCQSLRNINILDNSIFIGYKSFENCYSLESIRIPSSIRTISEYSFMNCNRLSSIKISEINNLEKISNNSFSGCSSLQSISNFESAKYKCIDNTLYYKNETGEYLMYHAINSLDRTLFINCKVICSYSFNKCNNINNISITSDSVSLIEKYAFNNCKNLNYINFPNSVETVESFAFNECPSIRCPLIIENKSVEYIKMIIESGISPRLLVKCHVVHGSNKLNALRSICNTSARLFWKHMGK</sequence>
<reference evidence="1" key="1">
    <citation type="submission" date="2006-10" db="EMBL/GenBank/DDBJ databases">
        <authorList>
            <person name="Amadeo P."/>
            <person name="Zhao Q."/>
            <person name="Wortman J."/>
            <person name="Fraser-Liggett C."/>
            <person name="Carlton J."/>
        </authorList>
    </citation>
    <scope>NUCLEOTIDE SEQUENCE</scope>
    <source>
        <strain evidence="1">G3</strain>
    </source>
</reference>
<dbReference type="Pfam" id="PF13306">
    <property type="entry name" value="LRR_5"/>
    <property type="match status" value="5"/>
</dbReference>
<dbReference type="STRING" id="5722.A2FWJ2"/>
<dbReference type="SUPFAM" id="SSF52058">
    <property type="entry name" value="L domain-like"/>
    <property type="match status" value="3"/>
</dbReference>
<dbReference type="InterPro" id="IPR032675">
    <property type="entry name" value="LRR_dom_sf"/>
</dbReference>
<dbReference type="OrthoDB" id="1055097at2759"/>
<dbReference type="VEuPathDB" id="TrichDB:TVAGG3_0674440"/>
<dbReference type="Gene3D" id="3.80.10.10">
    <property type="entry name" value="Ribonuclease Inhibitor"/>
    <property type="match status" value="4"/>
</dbReference>
<name>A2FWJ2_TRIV3</name>
<dbReference type="PANTHER" id="PTHR45661">
    <property type="entry name" value="SURFACE ANTIGEN"/>
    <property type="match status" value="1"/>
</dbReference>
<organism evidence="1 2">
    <name type="scientific">Trichomonas vaginalis (strain ATCC PRA-98 / G3)</name>
    <dbReference type="NCBI Taxonomy" id="412133"/>
    <lineage>
        <taxon>Eukaryota</taxon>
        <taxon>Metamonada</taxon>
        <taxon>Parabasalia</taxon>
        <taxon>Trichomonadida</taxon>
        <taxon>Trichomonadidae</taxon>
        <taxon>Trichomonas</taxon>
    </lineage>
</organism>
<dbReference type="RefSeq" id="XP_001303661.1">
    <property type="nucleotide sequence ID" value="XM_001303660.1"/>
</dbReference>
<dbReference type="VEuPathDB" id="TrichDB:TVAG_134540"/>
<keyword evidence="2" id="KW-1185">Reference proteome</keyword>
<proteinExistence type="predicted"/>
<protein>
    <submittedName>
        <fullName evidence="1">Surface antigen BspA-like</fullName>
    </submittedName>
</protein>
<dbReference type="SMR" id="A2FWJ2"/>
<gene>
    <name evidence="1" type="ORF">TVAG_134540</name>
</gene>
<evidence type="ECO:0000313" key="1">
    <source>
        <dbReference type="EMBL" id="EAX90731.1"/>
    </source>
</evidence>
<dbReference type="InterPro" id="IPR026906">
    <property type="entry name" value="LRR_5"/>
</dbReference>
<dbReference type="InParanoid" id="A2FWJ2"/>
<dbReference type="AlphaFoldDB" id="A2FWJ2"/>
<evidence type="ECO:0000313" key="2">
    <source>
        <dbReference type="Proteomes" id="UP000001542"/>
    </source>
</evidence>
<dbReference type="KEGG" id="tva:4748419"/>
<reference evidence="1" key="2">
    <citation type="journal article" date="2007" name="Science">
        <title>Draft genome sequence of the sexually transmitted pathogen Trichomonas vaginalis.</title>
        <authorList>
            <person name="Carlton J.M."/>
            <person name="Hirt R.P."/>
            <person name="Silva J.C."/>
            <person name="Delcher A.L."/>
            <person name="Schatz M."/>
            <person name="Zhao Q."/>
            <person name="Wortman J.R."/>
            <person name="Bidwell S.L."/>
            <person name="Alsmark U.C.M."/>
            <person name="Besteiro S."/>
            <person name="Sicheritz-Ponten T."/>
            <person name="Noel C.J."/>
            <person name="Dacks J.B."/>
            <person name="Foster P.G."/>
            <person name="Simillion C."/>
            <person name="Van de Peer Y."/>
            <person name="Miranda-Saavedra D."/>
            <person name="Barton G.J."/>
            <person name="Westrop G.D."/>
            <person name="Mueller S."/>
            <person name="Dessi D."/>
            <person name="Fiori P.L."/>
            <person name="Ren Q."/>
            <person name="Paulsen I."/>
            <person name="Zhang H."/>
            <person name="Bastida-Corcuera F.D."/>
            <person name="Simoes-Barbosa A."/>
            <person name="Brown M.T."/>
            <person name="Hayes R.D."/>
            <person name="Mukherjee M."/>
            <person name="Okumura C.Y."/>
            <person name="Schneider R."/>
            <person name="Smith A.J."/>
            <person name="Vanacova S."/>
            <person name="Villalvazo M."/>
            <person name="Haas B.J."/>
            <person name="Pertea M."/>
            <person name="Feldblyum T.V."/>
            <person name="Utterback T.R."/>
            <person name="Shu C.L."/>
            <person name="Osoegawa K."/>
            <person name="de Jong P.J."/>
            <person name="Hrdy I."/>
            <person name="Horvathova L."/>
            <person name="Zubacova Z."/>
            <person name="Dolezal P."/>
            <person name="Malik S.B."/>
            <person name="Logsdon J.M. Jr."/>
            <person name="Henze K."/>
            <person name="Gupta A."/>
            <person name="Wang C.C."/>
            <person name="Dunne R.L."/>
            <person name="Upcroft J.A."/>
            <person name="Upcroft P."/>
            <person name="White O."/>
            <person name="Salzberg S.L."/>
            <person name="Tang P."/>
            <person name="Chiu C.-H."/>
            <person name="Lee Y.-S."/>
            <person name="Embley T.M."/>
            <person name="Coombs G.H."/>
            <person name="Mottram J.C."/>
            <person name="Tachezy J."/>
            <person name="Fraser-Liggett C.M."/>
            <person name="Johnson P.J."/>
        </authorList>
    </citation>
    <scope>NUCLEOTIDE SEQUENCE [LARGE SCALE GENOMIC DNA]</scope>
    <source>
        <strain evidence="1">G3</strain>
    </source>
</reference>
<dbReference type="EMBL" id="DS114086">
    <property type="protein sequence ID" value="EAX90731.1"/>
    <property type="molecule type" value="Genomic_DNA"/>
</dbReference>
<accession>A2FWJ2</accession>